<dbReference type="GO" id="GO:0003676">
    <property type="term" value="F:nucleic acid binding"/>
    <property type="evidence" value="ECO:0007669"/>
    <property type="project" value="InterPro"/>
</dbReference>
<gene>
    <name evidence="2" type="ORF">Tci_872337</name>
</gene>
<comment type="caution">
    <text evidence="2">The sequence shown here is derived from an EMBL/GenBank/DDBJ whole genome shotgun (WGS) entry which is preliminary data.</text>
</comment>
<evidence type="ECO:0000313" key="2">
    <source>
        <dbReference type="EMBL" id="GFD00368.1"/>
    </source>
</evidence>
<name>A0A699STJ5_TANCI</name>
<sequence>PIETTFQATTSVQASPTSNSSRKRRNRKACFVCKNVDHLIKDCHYHSKRMAQPTPRNYANRGHHNLPVSATLPNITVIRHRHANQVVKSKSPIRRQLTRNPSSKTSNSPPRVKAV</sequence>
<reference evidence="2" key="1">
    <citation type="journal article" date="2019" name="Sci. Rep.">
        <title>Draft genome of Tanacetum cinerariifolium, the natural source of mosquito coil.</title>
        <authorList>
            <person name="Yamashiro T."/>
            <person name="Shiraishi A."/>
            <person name="Satake H."/>
            <person name="Nakayama K."/>
        </authorList>
    </citation>
    <scope>NUCLEOTIDE SEQUENCE</scope>
</reference>
<evidence type="ECO:0000256" key="1">
    <source>
        <dbReference type="SAM" id="MobiDB-lite"/>
    </source>
</evidence>
<feature type="compositionally biased region" description="Polar residues" evidence="1">
    <location>
        <begin position="98"/>
        <end position="109"/>
    </location>
</feature>
<organism evidence="2">
    <name type="scientific">Tanacetum cinerariifolium</name>
    <name type="common">Dalmatian daisy</name>
    <name type="synonym">Chrysanthemum cinerariifolium</name>
    <dbReference type="NCBI Taxonomy" id="118510"/>
    <lineage>
        <taxon>Eukaryota</taxon>
        <taxon>Viridiplantae</taxon>
        <taxon>Streptophyta</taxon>
        <taxon>Embryophyta</taxon>
        <taxon>Tracheophyta</taxon>
        <taxon>Spermatophyta</taxon>
        <taxon>Magnoliopsida</taxon>
        <taxon>eudicotyledons</taxon>
        <taxon>Gunneridae</taxon>
        <taxon>Pentapetalae</taxon>
        <taxon>asterids</taxon>
        <taxon>campanulids</taxon>
        <taxon>Asterales</taxon>
        <taxon>Asteraceae</taxon>
        <taxon>Asteroideae</taxon>
        <taxon>Anthemideae</taxon>
        <taxon>Anthemidinae</taxon>
        <taxon>Tanacetum</taxon>
    </lineage>
</organism>
<feature type="region of interest" description="Disordered" evidence="1">
    <location>
        <begin position="1"/>
        <end position="27"/>
    </location>
</feature>
<dbReference type="Gene3D" id="4.10.60.10">
    <property type="entry name" value="Zinc finger, CCHC-type"/>
    <property type="match status" value="1"/>
</dbReference>
<protein>
    <submittedName>
        <fullName evidence="2">Uncharacterized protein</fullName>
    </submittedName>
</protein>
<dbReference type="SUPFAM" id="SSF57756">
    <property type="entry name" value="Retrovirus zinc finger-like domains"/>
    <property type="match status" value="1"/>
</dbReference>
<proteinExistence type="predicted"/>
<feature type="region of interest" description="Disordered" evidence="1">
    <location>
        <begin position="83"/>
        <end position="115"/>
    </location>
</feature>
<dbReference type="GO" id="GO:0008270">
    <property type="term" value="F:zinc ion binding"/>
    <property type="evidence" value="ECO:0007669"/>
    <property type="project" value="InterPro"/>
</dbReference>
<dbReference type="EMBL" id="BKCJ011184362">
    <property type="protein sequence ID" value="GFD00368.1"/>
    <property type="molecule type" value="Genomic_DNA"/>
</dbReference>
<feature type="compositionally biased region" description="Polar residues" evidence="1">
    <location>
        <begin position="1"/>
        <end position="17"/>
    </location>
</feature>
<dbReference type="AlphaFoldDB" id="A0A699STJ5"/>
<dbReference type="InterPro" id="IPR036875">
    <property type="entry name" value="Znf_CCHC_sf"/>
</dbReference>
<accession>A0A699STJ5</accession>
<feature type="non-terminal residue" evidence="2">
    <location>
        <position position="1"/>
    </location>
</feature>